<proteinExistence type="predicted"/>
<dbReference type="InterPro" id="IPR010539">
    <property type="entry name" value="BaxI_1-like"/>
</dbReference>
<keyword evidence="1" id="KW-0472">Membrane</keyword>
<name>A0A075FQH4_9EURY</name>
<protein>
    <submittedName>
        <fullName evidence="2">Putative membrane protein</fullName>
    </submittedName>
</protein>
<feature type="transmembrane region" description="Helical" evidence="1">
    <location>
        <begin position="95"/>
        <end position="117"/>
    </location>
</feature>
<dbReference type="PIRSF" id="PIRSF009160">
    <property type="entry name" value="UCP009160"/>
    <property type="match status" value="1"/>
</dbReference>
<feature type="transmembrane region" description="Helical" evidence="1">
    <location>
        <begin position="129"/>
        <end position="148"/>
    </location>
</feature>
<keyword evidence="1" id="KW-0812">Transmembrane</keyword>
<organism evidence="2">
    <name type="scientific">uncultured marine group II/III euryarchaeote AD1000_16_A02</name>
    <dbReference type="NCBI Taxonomy" id="1457730"/>
    <lineage>
        <taxon>Archaea</taxon>
        <taxon>Methanobacteriati</taxon>
        <taxon>Methanobacteriota</taxon>
        <taxon>environmental samples</taxon>
    </lineage>
</organism>
<dbReference type="AlphaFoldDB" id="A0A075FQH4"/>
<feature type="transmembrane region" description="Helical" evidence="1">
    <location>
        <begin position="168"/>
        <end position="189"/>
    </location>
</feature>
<feature type="transmembrane region" description="Helical" evidence="1">
    <location>
        <begin position="7"/>
        <end position="29"/>
    </location>
</feature>
<reference evidence="2" key="1">
    <citation type="journal article" date="2014" name="Genome Biol. Evol.">
        <title>Pangenome evidence for extensive interdomain horizontal transfer affecting lineage core and shell genes in uncultured planktonic thaumarchaeota and euryarchaeota.</title>
        <authorList>
            <person name="Deschamps P."/>
            <person name="Zivanovic Y."/>
            <person name="Moreira D."/>
            <person name="Rodriguez-Valera F."/>
            <person name="Lopez-Garcia P."/>
        </authorList>
    </citation>
    <scope>NUCLEOTIDE SEQUENCE</scope>
</reference>
<evidence type="ECO:0000313" key="2">
    <source>
        <dbReference type="EMBL" id="AIE91796.1"/>
    </source>
</evidence>
<dbReference type="Pfam" id="PF12811">
    <property type="entry name" value="BaxI_1"/>
    <property type="match status" value="1"/>
</dbReference>
<feature type="transmembrane region" description="Helical" evidence="1">
    <location>
        <begin position="35"/>
        <end position="56"/>
    </location>
</feature>
<dbReference type="PANTHER" id="PTHR41282">
    <property type="entry name" value="CONSERVED TRANSMEMBRANE PROTEIN-RELATED"/>
    <property type="match status" value="1"/>
</dbReference>
<feature type="transmembrane region" description="Helical" evidence="1">
    <location>
        <begin position="63"/>
        <end position="83"/>
    </location>
</feature>
<accession>A0A075FQH4</accession>
<dbReference type="PANTHER" id="PTHR41282:SF1">
    <property type="entry name" value="CONSERVED TRANSMEMBRANE PROTEIN-RELATED"/>
    <property type="match status" value="1"/>
</dbReference>
<keyword evidence="1" id="KW-1133">Transmembrane helix</keyword>
<sequence length="195" mass="21517">MVNDPALGTIFFFIGVIGSLIAAFSMWFIDKQYAVYVGPIYAAFEGLVLGPVSGIFESMYSGIILQAIALTFGLFVVMLVIYRARLIAPTENFRIGVASAMGAIFMIYMVSFILALATPYQIPYIHGNGIVGIGFSLIVIGVASLTFVMDFDFIEKGVEQGAPKHLEWYAAFGLMITLVWLYLELLRLLSKLRSR</sequence>
<dbReference type="EMBL" id="KF900349">
    <property type="protein sequence ID" value="AIE91796.1"/>
    <property type="molecule type" value="Genomic_DNA"/>
</dbReference>
<evidence type="ECO:0000256" key="1">
    <source>
        <dbReference type="SAM" id="Phobius"/>
    </source>
</evidence>